<dbReference type="SUPFAM" id="SSF48225">
    <property type="entry name" value="Seven-hairpin glycosidases"/>
    <property type="match status" value="1"/>
</dbReference>
<dbReference type="GO" id="GO:0016020">
    <property type="term" value="C:membrane"/>
    <property type="evidence" value="ECO:0007669"/>
    <property type="project" value="InterPro"/>
</dbReference>
<reference evidence="13" key="1">
    <citation type="journal article" date="2018" name="Nat. Microbiol.">
        <title>Leveraging single-cell genomics to expand the fungal tree of life.</title>
        <authorList>
            <person name="Ahrendt S.R."/>
            <person name="Quandt C.A."/>
            <person name="Ciobanu D."/>
            <person name="Clum A."/>
            <person name="Salamov A."/>
            <person name="Andreopoulos B."/>
            <person name="Cheng J.F."/>
            <person name="Woyke T."/>
            <person name="Pelin A."/>
            <person name="Henrissat B."/>
            <person name="Reynolds N.K."/>
            <person name="Benny G.L."/>
            <person name="Smith M.E."/>
            <person name="James T.Y."/>
            <person name="Grigoriev I.V."/>
        </authorList>
    </citation>
    <scope>NUCLEOTIDE SEQUENCE [LARGE SCALE GENOMIC DNA]</scope>
    <source>
        <strain evidence="13">Benny S71-1</strain>
    </source>
</reference>
<dbReference type="GO" id="GO:0005509">
    <property type="term" value="F:calcium ion binding"/>
    <property type="evidence" value="ECO:0007669"/>
    <property type="project" value="InterPro"/>
</dbReference>
<evidence type="ECO:0000256" key="9">
    <source>
        <dbReference type="ARBA" id="ARBA00048605"/>
    </source>
</evidence>
<dbReference type="GO" id="GO:0005975">
    <property type="term" value="P:carbohydrate metabolic process"/>
    <property type="evidence" value="ECO:0007669"/>
    <property type="project" value="InterPro"/>
</dbReference>
<keyword evidence="13" id="KW-1185">Reference proteome</keyword>
<dbReference type="Proteomes" id="UP000278143">
    <property type="component" value="Unassembled WGS sequence"/>
</dbReference>
<evidence type="ECO:0000256" key="1">
    <source>
        <dbReference type="ARBA" id="ARBA00001913"/>
    </source>
</evidence>
<keyword evidence="11" id="KW-0732">Signal</keyword>
<accession>A0A4P9Z1R7</accession>
<gene>
    <name evidence="12" type="ORF">SYNPS1DRAFT_28005</name>
</gene>
<dbReference type="PRINTS" id="PR00747">
    <property type="entry name" value="GLYHDRLASE47"/>
</dbReference>
<dbReference type="PANTHER" id="PTHR11742">
    <property type="entry name" value="MANNOSYL-OLIGOSACCHARIDE ALPHA-1,2-MANNOSIDASE-RELATED"/>
    <property type="match status" value="1"/>
</dbReference>
<evidence type="ECO:0000256" key="10">
    <source>
        <dbReference type="RuleBase" id="RU361193"/>
    </source>
</evidence>
<name>A0A4P9Z1R7_9FUNG</name>
<proteinExistence type="inferred from homology"/>
<keyword evidence="5 10" id="KW-0378">Hydrolase</keyword>
<dbReference type="InterPro" id="IPR012341">
    <property type="entry name" value="6hp_glycosidase-like_sf"/>
</dbReference>
<comment type="cofactor">
    <cofactor evidence="1">
        <name>Ca(2+)</name>
        <dbReference type="ChEBI" id="CHEBI:29108"/>
    </cofactor>
</comment>
<comment type="catalytic activity">
    <reaction evidence="8">
        <text>N(4)-(alpha-D-Man-(1-&gt;2)-alpha-D-Man-(1-&gt;2)-alpha-D-Man-(1-&gt;3)-[alpha-D-Man-(1-&gt;3)-[alpha-D-Man-(1-&gt;2)-alpha-D-Man-(1-&gt;6)]-alpha-D-Man-(1-&gt;6)]-beta-D-Man-(1-&gt;4)-beta-D-GlcNAc-(1-&gt;4)-beta-D-GlcNAc)-L-asparaginyl-[protein] (N-glucan mannose isomer 8A1,2,3B1,3) + 3 H2O = N(4)-(alpha-D-Man-(1-&gt;3)-[alpha-D-Man-(1-&gt;3)-[alpha-D-Man-(1-&gt;6)]-alpha-D-Man-(1-&gt;6)]-beta-D-Man-(1-&gt;4)-beta-D-GlcNAc-(1-&gt;4)-beta-D-GlcNAc)-L-asparaginyl-[protein] (N-glucan mannose isomer 5A1,2) + 3 beta-D-mannose</text>
        <dbReference type="Rhea" id="RHEA:56028"/>
        <dbReference type="Rhea" id="RHEA-COMP:14358"/>
        <dbReference type="Rhea" id="RHEA-COMP:14367"/>
        <dbReference type="ChEBI" id="CHEBI:15377"/>
        <dbReference type="ChEBI" id="CHEBI:28563"/>
        <dbReference type="ChEBI" id="CHEBI:59087"/>
        <dbReference type="ChEBI" id="CHEBI:60628"/>
        <dbReference type="EC" id="3.2.1.113"/>
    </reaction>
</comment>
<dbReference type="InterPro" id="IPR050749">
    <property type="entry name" value="Glycosyl_Hydrolase_47"/>
</dbReference>
<sequence>MHKIKSIAVSLLLCASVVAAEEASTKLNQWHTQRKAVIDAIRGCWHDYKDNALGYDEYKPISRTGRQWAASGESLGYMIIDSLDTLLLAGLDKEYEQGVPFIIIIGAIAVPYGVAVDGQRACPA</sequence>
<evidence type="ECO:0000256" key="8">
    <source>
        <dbReference type="ARBA" id="ARBA00047669"/>
    </source>
</evidence>
<evidence type="ECO:0000256" key="4">
    <source>
        <dbReference type="ARBA" id="ARBA00022723"/>
    </source>
</evidence>
<dbReference type="GO" id="GO:0005783">
    <property type="term" value="C:endoplasmic reticulum"/>
    <property type="evidence" value="ECO:0007669"/>
    <property type="project" value="TreeGrafter"/>
</dbReference>
<comment type="catalytic activity">
    <reaction evidence="9">
        <text>N(4)-(alpha-D-Man-(1-&gt;2)-alpha-D-Man-(1-&gt;2)-alpha-D-Man-(1-&gt;3)-[alpha-D-Man-(1-&gt;2)-alpha-D-Man-(1-&gt;3)-[alpha-D-Man-(1-&gt;2)-alpha-D-Man-(1-&gt;6)]-alpha-D-Man-(1-&gt;6)]-beta-D-Man-(1-&gt;4)-beta-D-GlcNAc-(1-&gt;4)-beta-D-GlcNAc)-L-asparaginyl-[protein] (N-glucan mannose isomer 9A1,2,3B1,2,3) + 4 H2O = N(4)-(alpha-D-Man-(1-&gt;3)-[alpha-D-Man-(1-&gt;3)-[alpha-D-Man-(1-&gt;6)]-alpha-D-Man-(1-&gt;6)]-beta-D-Man-(1-&gt;4)-beta-D-GlcNAc-(1-&gt;4)-beta-D-GlcNAc)-L-asparaginyl-[protein] (N-glucan mannose isomer 5A1,2) + 4 beta-D-mannose</text>
        <dbReference type="Rhea" id="RHEA:56008"/>
        <dbReference type="Rhea" id="RHEA-COMP:14356"/>
        <dbReference type="Rhea" id="RHEA-COMP:14367"/>
        <dbReference type="ChEBI" id="CHEBI:15377"/>
        <dbReference type="ChEBI" id="CHEBI:28563"/>
        <dbReference type="ChEBI" id="CHEBI:59087"/>
        <dbReference type="ChEBI" id="CHEBI:139493"/>
        <dbReference type="EC" id="3.2.1.113"/>
    </reaction>
</comment>
<keyword evidence="7" id="KW-1015">Disulfide bond</keyword>
<dbReference type="Gene3D" id="1.50.10.10">
    <property type="match status" value="1"/>
</dbReference>
<evidence type="ECO:0000313" key="13">
    <source>
        <dbReference type="Proteomes" id="UP000278143"/>
    </source>
</evidence>
<evidence type="ECO:0000256" key="5">
    <source>
        <dbReference type="ARBA" id="ARBA00022801"/>
    </source>
</evidence>
<dbReference type="EC" id="3.2.1.-" evidence="10"/>
<feature type="chain" id="PRO_5020268186" description="alpha-1,2-Mannosidase" evidence="11">
    <location>
        <begin position="21"/>
        <end position="124"/>
    </location>
</feature>
<evidence type="ECO:0000256" key="6">
    <source>
        <dbReference type="ARBA" id="ARBA00022837"/>
    </source>
</evidence>
<evidence type="ECO:0000313" key="12">
    <source>
        <dbReference type="EMBL" id="RKP26295.1"/>
    </source>
</evidence>
<evidence type="ECO:0000256" key="3">
    <source>
        <dbReference type="ARBA" id="ARBA00007658"/>
    </source>
</evidence>
<comment type="pathway">
    <text evidence="2">Protein modification; protein glycosylation.</text>
</comment>
<dbReference type="InterPro" id="IPR036026">
    <property type="entry name" value="Seven-hairpin_glycosidases"/>
</dbReference>
<dbReference type="PANTHER" id="PTHR11742:SF55">
    <property type="entry name" value="ENDOPLASMIC RETICULUM MANNOSYL-OLIGOSACCHARIDE 1,2-ALPHA-MANNOSIDASE"/>
    <property type="match status" value="1"/>
</dbReference>
<dbReference type="EMBL" id="KZ989460">
    <property type="protein sequence ID" value="RKP26295.1"/>
    <property type="molecule type" value="Genomic_DNA"/>
</dbReference>
<keyword evidence="4" id="KW-0479">Metal-binding</keyword>
<evidence type="ECO:0000256" key="11">
    <source>
        <dbReference type="SAM" id="SignalP"/>
    </source>
</evidence>
<feature type="signal peptide" evidence="11">
    <location>
        <begin position="1"/>
        <end position="20"/>
    </location>
</feature>
<protein>
    <recommendedName>
        <fullName evidence="10">alpha-1,2-Mannosidase</fullName>
        <ecNumber evidence="10">3.2.1.-</ecNumber>
    </recommendedName>
</protein>
<dbReference type="OrthoDB" id="8118055at2759"/>
<dbReference type="AlphaFoldDB" id="A0A4P9Z1R7"/>
<dbReference type="Pfam" id="PF01532">
    <property type="entry name" value="Glyco_hydro_47"/>
    <property type="match status" value="1"/>
</dbReference>
<comment type="similarity">
    <text evidence="3 10">Belongs to the glycosyl hydrolase 47 family.</text>
</comment>
<dbReference type="GO" id="GO:0004571">
    <property type="term" value="F:mannosyl-oligosaccharide 1,2-alpha-mannosidase activity"/>
    <property type="evidence" value="ECO:0007669"/>
    <property type="project" value="UniProtKB-EC"/>
</dbReference>
<dbReference type="GO" id="GO:0036503">
    <property type="term" value="P:ERAD pathway"/>
    <property type="evidence" value="ECO:0007669"/>
    <property type="project" value="UniProtKB-ARBA"/>
</dbReference>
<evidence type="ECO:0000256" key="2">
    <source>
        <dbReference type="ARBA" id="ARBA00004922"/>
    </source>
</evidence>
<keyword evidence="6" id="KW-0106">Calcium</keyword>
<organism evidence="12 13">
    <name type="scientific">Syncephalis pseudoplumigaleata</name>
    <dbReference type="NCBI Taxonomy" id="1712513"/>
    <lineage>
        <taxon>Eukaryota</taxon>
        <taxon>Fungi</taxon>
        <taxon>Fungi incertae sedis</taxon>
        <taxon>Zoopagomycota</taxon>
        <taxon>Zoopagomycotina</taxon>
        <taxon>Zoopagomycetes</taxon>
        <taxon>Zoopagales</taxon>
        <taxon>Piptocephalidaceae</taxon>
        <taxon>Syncephalis</taxon>
    </lineage>
</organism>
<dbReference type="InterPro" id="IPR001382">
    <property type="entry name" value="Glyco_hydro_47"/>
</dbReference>
<evidence type="ECO:0000256" key="7">
    <source>
        <dbReference type="ARBA" id="ARBA00023157"/>
    </source>
</evidence>
<keyword evidence="10" id="KW-0326">Glycosidase</keyword>